<evidence type="ECO:0000256" key="1">
    <source>
        <dbReference type="ARBA" id="ARBA00004141"/>
    </source>
</evidence>
<comment type="caution">
    <text evidence="9">The sequence shown here is derived from an EMBL/GenBank/DDBJ whole genome shotgun (WGS) entry which is preliminary data.</text>
</comment>
<keyword evidence="10" id="KW-1185">Reference proteome</keyword>
<feature type="transmembrane region" description="Helical" evidence="8">
    <location>
        <begin position="70"/>
        <end position="89"/>
    </location>
</feature>
<feature type="transmembrane region" description="Helical" evidence="8">
    <location>
        <begin position="377"/>
        <end position="400"/>
    </location>
</feature>
<dbReference type="RefSeq" id="WP_133956182.1">
    <property type="nucleotide sequence ID" value="NZ_SORI01000002.1"/>
</dbReference>
<dbReference type="InterPro" id="IPR050277">
    <property type="entry name" value="Sodium:Solute_Symporter"/>
</dbReference>
<feature type="transmembrane region" description="Helical" evidence="8">
    <location>
        <begin position="110"/>
        <end position="133"/>
    </location>
</feature>
<evidence type="ECO:0000256" key="7">
    <source>
        <dbReference type="RuleBase" id="RU362091"/>
    </source>
</evidence>
<feature type="transmembrane region" description="Helical" evidence="8">
    <location>
        <begin position="348"/>
        <end position="371"/>
    </location>
</feature>
<dbReference type="Proteomes" id="UP000295066">
    <property type="component" value="Unassembled WGS sequence"/>
</dbReference>
<feature type="transmembrane region" description="Helical" evidence="8">
    <location>
        <begin position="145"/>
        <end position="167"/>
    </location>
</feature>
<keyword evidence="3" id="KW-0813">Transport</keyword>
<dbReference type="GO" id="GO:0022857">
    <property type="term" value="F:transmembrane transporter activity"/>
    <property type="evidence" value="ECO:0007669"/>
    <property type="project" value="InterPro"/>
</dbReference>
<accession>A0A4R8MCW5</accession>
<feature type="transmembrane region" description="Helical" evidence="8">
    <location>
        <begin position="256"/>
        <end position="277"/>
    </location>
</feature>
<dbReference type="GO" id="GO:0005886">
    <property type="term" value="C:plasma membrane"/>
    <property type="evidence" value="ECO:0007669"/>
    <property type="project" value="TreeGrafter"/>
</dbReference>
<feature type="transmembrane region" description="Helical" evidence="8">
    <location>
        <begin position="433"/>
        <end position="451"/>
    </location>
</feature>
<feature type="transmembrane region" description="Helical" evidence="8">
    <location>
        <begin position="223"/>
        <end position="244"/>
    </location>
</feature>
<dbReference type="EMBL" id="SORI01000002">
    <property type="protein sequence ID" value="TDY63224.1"/>
    <property type="molecule type" value="Genomic_DNA"/>
</dbReference>
<dbReference type="OrthoDB" id="9781232at2"/>
<keyword evidence="4 8" id="KW-0812">Transmembrane</keyword>
<evidence type="ECO:0000256" key="6">
    <source>
        <dbReference type="ARBA" id="ARBA00023136"/>
    </source>
</evidence>
<dbReference type="InterPro" id="IPR001734">
    <property type="entry name" value="Na/solute_symporter"/>
</dbReference>
<feature type="transmembrane region" description="Helical" evidence="8">
    <location>
        <begin position="407"/>
        <end position="427"/>
    </location>
</feature>
<protein>
    <submittedName>
        <fullName evidence="9">SSS family solute:Na+ symporter</fullName>
    </submittedName>
</protein>
<name>A0A4R8MCW5_9BACT</name>
<dbReference type="PANTHER" id="PTHR48086:SF7">
    <property type="entry name" value="SODIUM-SOLUTE SYMPORTER-RELATED"/>
    <property type="match status" value="1"/>
</dbReference>
<evidence type="ECO:0000256" key="8">
    <source>
        <dbReference type="SAM" id="Phobius"/>
    </source>
</evidence>
<evidence type="ECO:0000256" key="5">
    <source>
        <dbReference type="ARBA" id="ARBA00022989"/>
    </source>
</evidence>
<keyword evidence="5 8" id="KW-1133">Transmembrane helix</keyword>
<reference evidence="9 10" key="1">
    <citation type="submission" date="2019-03" db="EMBL/GenBank/DDBJ databases">
        <title>Genomic Encyclopedia of Type Strains, Phase IV (KMG-IV): sequencing the most valuable type-strain genomes for metagenomic binning, comparative biology and taxonomic classification.</title>
        <authorList>
            <person name="Goeker M."/>
        </authorList>
    </citation>
    <scope>NUCLEOTIDE SEQUENCE [LARGE SCALE GENOMIC DNA]</scope>
    <source>
        <strain evidence="9 10">DSM 25964</strain>
    </source>
</reference>
<organism evidence="9 10">
    <name type="scientific">Aminivibrio pyruvatiphilus</name>
    <dbReference type="NCBI Taxonomy" id="1005740"/>
    <lineage>
        <taxon>Bacteria</taxon>
        <taxon>Thermotogati</taxon>
        <taxon>Synergistota</taxon>
        <taxon>Synergistia</taxon>
        <taxon>Synergistales</taxon>
        <taxon>Aminobacteriaceae</taxon>
        <taxon>Aminivibrio</taxon>
    </lineage>
</organism>
<dbReference type="InterPro" id="IPR038377">
    <property type="entry name" value="Na/Glc_symporter_sf"/>
</dbReference>
<evidence type="ECO:0000313" key="10">
    <source>
        <dbReference type="Proteomes" id="UP000295066"/>
    </source>
</evidence>
<proteinExistence type="inferred from homology"/>
<evidence type="ECO:0000256" key="3">
    <source>
        <dbReference type="ARBA" id="ARBA00022448"/>
    </source>
</evidence>
<feature type="transmembrane region" description="Helical" evidence="8">
    <location>
        <begin position="297"/>
        <end position="327"/>
    </location>
</feature>
<dbReference type="Gene3D" id="1.20.1730.10">
    <property type="entry name" value="Sodium/glucose cotransporter"/>
    <property type="match status" value="1"/>
</dbReference>
<sequence>MFIASALGILAAFFFFGILSSGKVSSSSEYSVASRKATAGGVSGIILGSLVGGSSTVGTVQMAYHYGLSAWWFTLGGGIGCLIMGLWFVKPLRATELITLPQFLGRHFGQGSAFLSAVATALGSFIALIAQFLAGTALLGSVFPFPAWVSAVFMAVLILAFAYGGGIKSFSRLGKVKIIFLYGVMILCVGAAFLSGQTPSVLMRSLPADPFFNIFARGVAKDLGAFTSLLCGVLCGQIYIQAVYAASSDATARKGCLWTSLITPPLGLLGVWIGLALRNSGVAVEASQALPFFIRTYFHPLAAGLLWSGIMITVLGTSVGITFGVATNLTRDMYLKTKRAAAYDDGKILLASRITVLGTVIAAGLIALAAGKSMILQWAYLGMGIKGAGIIIPLIAAVFLPGRLPAVWSLLSGTCGLAGVFIGAAFFKGMDPLLPGLALSGAIALAGLVLARRKTSLPGG</sequence>
<dbReference type="PANTHER" id="PTHR48086">
    <property type="entry name" value="SODIUM/PROLINE SYMPORTER-RELATED"/>
    <property type="match status" value="1"/>
</dbReference>
<evidence type="ECO:0000313" key="9">
    <source>
        <dbReference type="EMBL" id="TDY63224.1"/>
    </source>
</evidence>
<dbReference type="Pfam" id="PF00474">
    <property type="entry name" value="SSF"/>
    <property type="match status" value="1"/>
</dbReference>
<keyword evidence="6 8" id="KW-0472">Membrane</keyword>
<feature type="transmembrane region" description="Helical" evidence="8">
    <location>
        <begin position="179"/>
        <end position="203"/>
    </location>
</feature>
<evidence type="ECO:0000256" key="2">
    <source>
        <dbReference type="ARBA" id="ARBA00006434"/>
    </source>
</evidence>
<dbReference type="AlphaFoldDB" id="A0A4R8MCW5"/>
<evidence type="ECO:0000256" key="4">
    <source>
        <dbReference type="ARBA" id="ARBA00022692"/>
    </source>
</evidence>
<comment type="subcellular location">
    <subcellularLocation>
        <location evidence="1">Membrane</location>
        <topology evidence="1">Multi-pass membrane protein</topology>
    </subcellularLocation>
</comment>
<comment type="similarity">
    <text evidence="2 7">Belongs to the sodium:solute symporter (SSF) (TC 2.A.21) family.</text>
</comment>
<dbReference type="PROSITE" id="PS50283">
    <property type="entry name" value="NA_SOLUT_SYMP_3"/>
    <property type="match status" value="1"/>
</dbReference>
<gene>
    <name evidence="9" type="ORF">C8D99_102205</name>
</gene>